<organism evidence="1 2">
    <name type="scientific">Desulfamplus magnetovallimortis</name>
    <dbReference type="NCBI Taxonomy" id="1246637"/>
    <lineage>
        <taxon>Bacteria</taxon>
        <taxon>Pseudomonadati</taxon>
        <taxon>Thermodesulfobacteriota</taxon>
        <taxon>Desulfobacteria</taxon>
        <taxon>Desulfobacterales</taxon>
        <taxon>Desulfobacteraceae</taxon>
        <taxon>Desulfamplus</taxon>
    </lineage>
</organism>
<reference evidence="1 2" key="1">
    <citation type="submission" date="2017-03" db="EMBL/GenBank/DDBJ databases">
        <authorList>
            <person name="Afonso C.L."/>
            <person name="Miller P.J."/>
            <person name="Scott M.A."/>
            <person name="Spackman E."/>
            <person name="Goraichik I."/>
            <person name="Dimitrov K.M."/>
            <person name="Suarez D.L."/>
            <person name="Swayne D.E."/>
        </authorList>
    </citation>
    <scope>NUCLEOTIDE SEQUENCE [LARGE SCALE GENOMIC DNA]</scope>
    <source>
        <strain evidence="1">PRJEB14757</strain>
    </source>
</reference>
<dbReference type="RefSeq" id="WP_080805065.1">
    <property type="nucleotide sequence ID" value="NZ_LT828549.1"/>
</dbReference>
<dbReference type="GO" id="GO:0043683">
    <property type="term" value="P:type IV pilus assembly"/>
    <property type="evidence" value="ECO:0007669"/>
    <property type="project" value="InterPro"/>
</dbReference>
<dbReference type="Pfam" id="PF04350">
    <property type="entry name" value="PilO"/>
    <property type="match status" value="1"/>
</dbReference>
<dbReference type="AlphaFoldDB" id="A0A1W1H8F2"/>
<dbReference type="Gene3D" id="3.30.70.60">
    <property type="match status" value="1"/>
</dbReference>
<gene>
    <name evidence="1" type="ORF">MTBBW1_1430030</name>
</gene>
<dbReference type="Proteomes" id="UP000191931">
    <property type="component" value="Unassembled WGS sequence"/>
</dbReference>
<dbReference type="GO" id="GO:0043107">
    <property type="term" value="P:type IV pilus-dependent motility"/>
    <property type="evidence" value="ECO:0007669"/>
    <property type="project" value="InterPro"/>
</dbReference>
<evidence type="ECO:0000313" key="1">
    <source>
        <dbReference type="EMBL" id="SLM28658.1"/>
    </source>
</evidence>
<accession>A0A1W1H8F2</accession>
<sequence length="172" mass="19788">MKPDLFKRLILFCLVLFVALLFFRYTVIEKQGREIDSLISDYSKIRERGNSNDNLYLSYESARHQLDSVRLALPQFHEFPYVISDINDLLEKNNLVSSGMIFKPVLTDKLDLWKFASSLSVEGSYQNLKSFIAGFQAMPGINTISRVVFNKEKKESGSITLEVDIAVYCRKD</sequence>
<dbReference type="InterPro" id="IPR007445">
    <property type="entry name" value="PilO"/>
</dbReference>
<evidence type="ECO:0000313" key="2">
    <source>
        <dbReference type="Proteomes" id="UP000191931"/>
    </source>
</evidence>
<keyword evidence="2" id="KW-1185">Reference proteome</keyword>
<name>A0A1W1H8F2_9BACT</name>
<proteinExistence type="predicted"/>
<dbReference type="InterPro" id="IPR014717">
    <property type="entry name" value="Transl_elong_EF1B/ribsomal_bS6"/>
</dbReference>
<dbReference type="STRING" id="1246637.MTBBW1_1430030"/>
<protein>
    <submittedName>
        <fullName evidence="1">Uncharacterized protein</fullName>
    </submittedName>
</protein>
<dbReference type="OrthoDB" id="5402527at2"/>
<dbReference type="EMBL" id="FWEV01000050">
    <property type="protein sequence ID" value="SLM28658.1"/>
    <property type="molecule type" value="Genomic_DNA"/>
</dbReference>